<reference evidence="1 2" key="1">
    <citation type="journal article" date="2015" name="Microbes Environ.">
        <title>Distribution and evolution of nitrogen fixation genes in the phylum bacteroidetes.</title>
        <authorList>
            <person name="Inoue J."/>
            <person name="Oshima K."/>
            <person name="Suda W."/>
            <person name="Sakamoto M."/>
            <person name="Iino T."/>
            <person name="Noda S."/>
            <person name="Hongoh Y."/>
            <person name="Hattori M."/>
            <person name="Ohkuma M."/>
        </authorList>
    </citation>
    <scope>NUCLEOTIDE SEQUENCE [LARGE SCALE GENOMIC DNA]</scope>
    <source>
        <strain evidence="1">JCM 15548</strain>
    </source>
</reference>
<dbReference type="RefSeq" id="WP_062125077.1">
    <property type="nucleotide sequence ID" value="NZ_BAZW01000020.1"/>
</dbReference>
<dbReference type="Proteomes" id="UP000032900">
    <property type="component" value="Unassembled WGS sequence"/>
</dbReference>
<evidence type="ECO:0000313" key="1">
    <source>
        <dbReference type="EMBL" id="GAO30266.1"/>
    </source>
</evidence>
<dbReference type="AlphaFoldDB" id="A0A0E9LYP6"/>
<name>A0A0E9LYP6_9BACT</name>
<accession>A0A0E9LYP6</accession>
<evidence type="ECO:0000313" key="2">
    <source>
        <dbReference type="Proteomes" id="UP000032900"/>
    </source>
</evidence>
<dbReference type="EMBL" id="BAZW01000020">
    <property type="protein sequence ID" value="GAO30266.1"/>
    <property type="molecule type" value="Genomic_DNA"/>
</dbReference>
<proteinExistence type="predicted"/>
<protein>
    <submittedName>
        <fullName evidence="1">Uncharacterized protein</fullName>
    </submittedName>
</protein>
<keyword evidence="2" id="KW-1185">Reference proteome</keyword>
<organism evidence="1 2">
    <name type="scientific">Geofilum rubicundum JCM 15548</name>
    <dbReference type="NCBI Taxonomy" id="1236989"/>
    <lineage>
        <taxon>Bacteria</taxon>
        <taxon>Pseudomonadati</taxon>
        <taxon>Bacteroidota</taxon>
        <taxon>Bacteroidia</taxon>
        <taxon>Marinilabiliales</taxon>
        <taxon>Marinilabiliaceae</taxon>
        <taxon>Geofilum</taxon>
    </lineage>
</organism>
<sequence length="91" mass="10585">MKLLRISIYLIIILAIAKITSGSKPQLPNEADYENIISYRPSPLLKNHQQAMDFDSTTFLNQYSNLPLKHKPLYPEMPKHKSDFNFSFIVF</sequence>
<gene>
    <name evidence="1" type="ORF">JCM15548_12526</name>
</gene>
<comment type="caution">
    <text evidence="1">The sequence shown here is derived from an EMBL/GenBank/DDBJ whole genome shotgun (WGS) entry which is preliminary data.</text>
</comment>